<gene>
    <name evidence="2" type="ORF">I6E12_11725</name>
</gene>
<dbReference type="Proteomes" id="UP001200470">
    <property type="component" value="Unassembled WGS sequence"/>
</dbReference>
<evidence type="ECO:0008006" key="4">
    <source>
        <dbReference type="Google" id="ProtNLM"/>
    </source>
</evidence>
<organism evidence="2 3">
    <name type="scientific">Xylanibacter brevis</name>
    <dbReference type="NCBI Taxonomy" id="83231"/>
    <lineage>
        <taxon>Bacteria</taxon>
        <taxon>Pseudomonadati</taxon>
        <taxon>Bacteroidota</taxon>
        <taxon>Bacteroidia</taxon>
        <taxon>Bacteroidales</taxon>
        <taxon>Prevotellaceae</taxon>
        <taxon>Xylanibacter</taxon>
    </lineage>
</organism>
<comment type="caution">
    <text evidence="2">The sequence shown here is derived from an EMBL/GenBank/DDBJ whole genome shotgun (WGS) entry which is preliminary data.</text>
</comment>
<accession>A0ABS9CJ38</accession>
<keyword evidence="3" id="KW-1185">Reference proteome</keyword>
<sequence>MNEEKYIHQQMKGKQPFKVPEGYFDDLAMRIMTNLPDAEQHGATPTVAVHKHRTVRLWISVAAACLAVMVVATALLFQQDSPQHVYKVQATEMSGDRFVDEAADYAMIDNTDIYAYLEDN</sequence>
<name>A0ABS9CJ38_9BACT</name>
<reference evidence="2 3" key="1">
    <citation type="submission" date="2020-12" db="EMBL/GenBank/DDBJ databases">
        <title>Whole genome sequences of gut porcine anaerobes.</title>
        <authorList>
            <person name="Kubasova T."/>
            <person name="Jahodarova E."/>
            <person name="Rychlik I."/>
        </authorList>
    </citation>
    <scope>NUCLEOTIDE SEQUENCE [LARGE SCALE GENOMIC DNA]</scope>
    <source>
        <strain evidence="2 3">An925</strain>
    </source>
</reference>
<keyword evidence="1" id="KW-0812">Transmembrane</keyword>
<feature type="transmembrane region" description="Helical" evidence="1">
    <location>
        <begin position="57"/>
        <end position="77"/>
    </location>
</feature>
<protein>
    <recommendedName>
        <fullName evidence="4">DUF3379 domain-containing protein</fullName>
    </recommendedName>
</protein>
<evidence type="ECO:0000313" key="2">
    <source>
        <dbReference type="EMBL" id="MCF2564764.1"/>
    </source>
</evidence>
<evidence type="ECO:0000256" key="1">
    <source>
        <dbReference type="SAM" id="Phobius"/>
    </source>
</evidence>
<dbReference type="EMBL" id="JADYTN010000037">
    <property type="protein sequence ID" value="MCF2564764.1"/>
    <property type="molecule type" value="Genomic_DNA"/>
</dbReference>
<keyword evidence="1" id="KW-0472">Membrane</keyword>
<keyword evidence="1" id="KW-1133">Transmembrane helix</keyword>
<proteinExistence type="predicted"/>
<evidence type="ECO:0000313" key="3">
    <source>
        <dbReference type="Proteomes" id="UP001200470"/>
    </source>
</evidence>
<dbReference type="RefSeq" id="WP_301638639.1">
    <property type="nucleotide sequence ID" value="NZ_JADYTN010000037.1"/>
</dbReference>